<keyword evidence="3" id="KW-0472">Membrane</keyword>
<dbReference type="Pfam" id="PF01073">
    <property type="entry name" value="3Beta_HSD"/>
    <property type="match status" value="1"/>
</dbReference>
<evidence type="ECO:0000259" key="4">
    <source>
        <dbReference type="Pfam" id="PF01073"/>
    </source>
</evidence>
<accession>A0A9P5U7W9</accession>
<feature type="transmembrane region" description="Helical" evidence="3">
    <location>
        <begin position="75"/>
        <end position="93"/>
    </location>
</feature>
<dbReference type="SUPFAM" id="SSF51735">
    <property type="entry name" value="NAD(P)-binding Rossmann-fold domains"/>
    <property type="match status" value="1"/>
</dbReference>
<organism evidence="5 6">
    <name type="scientific">Rhodocollybia butyracea</name>
    <dbReference type="NCBI Taxonomy" id="206335"/>
    <lineage>
        <taxon>Eukaryota</taxon>
        <taxon>Fungi</taxon>
        <taxon>Dikarya</taxon>
        <taxon>Basidiomycota</taxon>
        <taxon>Agaricomycotina</taxon>
        <taxon>Agaricomycetes</taxon>
        <taxon>Agaricomycetidae</taxon>
        <taxon>Agaricales</taxon>
        <taxon>Marasmiineae</taxon>
        <taxon>Omphalotaceae</taxon>
        <taxon>Rhodocollybia</taxon>
    </lineage>
</organism>
<keyword evidence="3" id="KW-1133">Transmembrane helix</keyword>
<evidence type="ECO:0000256" key="3">
    <source>
        <dbReference type="SAM" id="Phobius"/>
    </source>
</evidence>
<dbReference type="AlphaFoldDB" id="A0A9P5U7W9"/>
<dbReference type="PANTHER" id="PTHR43245">
    <property type="entry name" value="BIFUNCTIONAL POLYMYXIN RESISTANCE PROTEIN ARNA"/>
    <property type="match status" value="1"/>
</dbReference>
<feature type="domain" description="3-beta hydroxysteroid dehydrogenase/isomerase" evidence="4">
    <location>
        <begin position="76"/>
        <end position="360"/>
    </location>
</feature>
<proteinExistence type="inferred from homology"/>
<feature type="transmembrane region" description="Helical" evidence="3">
    <location>
        <begin position="6"/>
        <end position="23"/>
    </location>
</feature>
<sequence length="495" mass="55266">MSWIFYAFVFLIFFGTLYIYIHVNDKALGSIPARALEFSPKRCTPEDVFALAKKLDSQPPIELADQMPPKTGRRYIIIGGAGFLGGWIVVHLLQRGEDYKNIRVLDIRLPSRDDLKNGIGKDVDYKLVDMSDAEAVEKAFTAPWPEGASVSSPVSIFHTAANIRFYERSPSLISNSSRVNVNGTQNIIDSARSIGASTLIYTSSGSVAVRASRFLLFPWQSEPDHFVQALNDDDSILPKEHAQFFSNYAYTKYLAEKRVRAADRLQSGSRTLRTGCIRPGNGVFGPGGDMLCGAYLVRETNPSWIYNIVSHFVYVENCALAHLCYEQRLIELENGSSNPDIGGQVFTITDPGTPPTYGDVYLTLETLSNGQTFFPKVSATLMLMIAYLIEFYYLTRHFLVSSKFGLISKLLPAVNGDIVNLQPSLYSLTMVHLIFDDSRARLPPEKGGLGYKGTWTTLEGLHKTYNEHVKGFVQILDLKVPELVLVLVWSERRGE</sequence>
<dbReference type="GO" id="GO:0006694">
    <property type="term" value="P:steroid biosynthetic process"/>
    <property type="evidence" value="ECO:0007669"/>
    <property type="project" value="InterPro"/>
</dbReference>
<keyword evidence="3" id="KW-0812">Transmembrane</keyword>
<keyword evidence="2" id="KW-0560">Oxidoreductase</keyword>
<dbReference type="InterPro" id="IPR036291">
    <property type="entry name" value="NAD(P)-bd_dom_sf"/>
</dbReference>
<evidence type="ECO:0000256" key="2">
    <source>
        <dbReference type="ARBA" id="ARBA00023002"/>
    </source>
</evidence>
<comment type="similarity">
    <text evidence="1">Belongs to the 3-beta-HSD family.</text>
</comment>
<dbReference type="PANTHER" id="PTHR43245:SF51">
    <property type="entry name" value="SHORT CHAIN DEHYDROGENASE_REDUCTASE FAMILY 42E, MEMBER 2"/>
    <property type="match status" value="1"/>
</dbReference>
<protein>
    <recommendedName>
        <fullName evidence="4">3-beta hydroxysteroid dehydrogenase/isomerase domain-containing protein</fullName>
    </recommendedName>
</protein>
<dbReference type="Proteomes" id="UP000772434">
    <property type="component" value="Unassembled WGS sequence"/>
</dbReference>
<dbReference type="InterPro" id="IPR002225">
    <property type="entry name" value="3Beta_OHSteriod_DH/Estase"/>
</dbReference>
<keyword evidence="6" id="KW-1185">Reference proteome</keyword>
<dbReference type="GO" id="GO:0016616">
    <property type="term" value="F:oxidoreductase activity, acting on the CH-OH group of donors, NAD or NADP as acceptor"/>
    <property type="evidence" value="ECO:0007669"/>
    <property type="project" value="InterPro"/>
</dbReference>
<name>A0A9P5U7W9_9AGAR</name>
<dbReference type="OrthoDB" id="10058185at2759"/>
<dbReference type="InterPro" id="IPR050177">
    <property type="entry name" value="Lipid_A_modif_metabolic_enz"/>
</dbReference>
<evidence type="ECO:0000313" key="6">
    <source>
        <dbReference type="Proteomes" id="UP000772434"/>
    </source>
</evidence>
<evidence type="ECO:0000313" key="5">
    <source>
        <dbReference type="EMBL" id="KAF9069436.1"/>
    </source>
</evidence>
<dbReference type="Gene3D" id="3.40.50.720">
    <property type="entry name" value="NAD(P)-binding Rossmann-like Domain"/>
    <property type="match status" value="1"/>
</dbReference>
<comment type="caution">
    <text evidence="5">The sequence shown here is derived from an EMBL/GenBank/DDBJ whole genome shotgun (WGS) entry which is preliminary data.</text>
</comment>
<evidence type="ECO:0000256" key="1">
    <source>
        <dbReference type="ARBA" id="ARBA00009219"/>
    </source>
</evidence>
<reference evidence="5" key="1">
    <citation type="submission" date="2020-11" db="EMBL/GenBank/DDBJ databases">
        <authorList>
            <consortium name="DOE Joint Genome Institute"/>
            <person name="Ahrendt S."/>
            <person name="Riley R."/>
            <person name="Andreopoulos W."/>
            <person name="Labutti K."/>
            <person name="Pangilinan J."/>
            <person name="Ruiz-Duenas F.J."/>
            <person name="Barrasa J.M."/>
            <person name="Sanchez-Garcia M."/>
            <person name="Camarero S."/>
            <person name="Miyauchi S."/>
            <person name="Serrano A."/>
            <person name="Linde D."/>
            <person name="Babiker R."/>
            <person name="Drula E."/>
            <person name="Ayuso-Fernandez I."/>
            <person name="Pacheco R."/>
            <person name="Padilla G."/>
            <person name="Ferreira P."/>
            <person name="Barriuso J."/>
            <person name="Kellner H."/>
            <person name="Castanera R."/>
            <person name="Alfaro M."/>
            <person name="Ramirez L."/>
            <person name="Pisabarro A.G."/>
            <person name="Kuo A."/>
            <person name="Tritt A."/>
            <person name="Lipzen A."/>
            <person name="He G."/>
            <person name="Yan M."/>
            <person name="Ng V."/>
            <person name="Cullen D."/>
            <person name="Martin F."/>
            <person name="Rosso M.-N."/>
            <person name="Henrissat B."/>
            <person name="Hibbett D."/>
            <person name="Martinez A.T."/>
            <person name="Grigoriev I.V."/>
        </authorList>
    </citation>
    <scope>NUCLEOTIDE SEQUENCE</scope>
    <source>
        <strain evidence="5">AH 40177</strain>
    </source>
</reference>
<dbReference type="EMBL" id="JADNRY010000050">
    <property type="protein sequence ID" value="KAF9069436.1"/>
    <property type="molecule type" value="Genomic_DNA"/>
</dbReference>
<gene>
    <name evidence="5" type="ORF">BDP27DRAFT_1293737</name>
</gene>